<dbReference type="Pfam" id="PF08627">
    <property type="entry name" value="CRT-like"/>
    <property type="match status" value="1"/>
</dbReference>
<dbReference type="EMBL" id="JABANM010016380">
    <property type="protein sequence ID" value="KAF4729538.1"/>
    <property type="molecule type" value="Genomic_DNA"/>
</dbReference>
<evidence type="ECO:0000256" key="1">
    <source>
        <dbReference type="ARBA" id="ARBA00004141"/>
    </source>
</evidence>
<feature type="transmembrane region" description="Helical" evidence="7">
    <location>
        <begin position="195"/>
        <end position="214"/>
    </location>
</feature>
<feature type="transmembrane region" description="Helical" evidence="7">
    <location>
        <begin position="277"/>
        <end position="300"/>
    </location>
</feature>
<evidence type="ECO:0000256" key="6">
    <source>
        <dbReference type="ARBA" id="ARBA00023136"/>
    </source>
</evidence>
<keyword evidence="3" id="KW-0813">Transport</keyword>
<keyword evidence="6 7" id="KW-0472">Membrane</keyword>
<evidence type="ECO:0000313" key="8">
    <source>
        <dbReference type="EMBL" id="KAF4699526.1"/>
    </source>
</evidence>
<feature type="transmembrane region" description="Helical" evidence="7">
    <location>
        <begin position="307"/>
        <end position="333"/>
    </location>
</feature>
<comment type="similarity">
    <text evidence="2">Belongs to the CRT-like transporter family.</text>
</comment>
<dbReference type="Proteomes" id="UP000553632">
    <property type="component" value="Unassembled WGS sequence"/>
</dbReference>
<dbReference type="Proteomes" id="UP000574390">
    <property type="component" value="Unassembled WGS sequence"/>
</dbReference>
<evidence type="ECO:0000256" key="4">
    <source>
        <dbReference type="ARBA" id="ARBA00022692"/>
    </source>
</evidence>
<dbReference type="GO" id="GO:0016020">
    <property type="term" value="C:membrane"/>
    <property type="evidence" value="ECO:0007669"/>
    <property type="project" value="UniProtKB-SubCell"/>
</dbReference>
<dbReference type="PANTHER" id="PTHR31326:SF1">
    <property type="entry name" value="PROTEIN CLT2, CHLOROPLASTIC"/>
    <property type="match status" value="1"/>
</dbReference>
<comment type="subcellular location">
    <subcellularLocation>
        <location evidence="1">Membrane</location>
        <topology evidence="1">Multi-pass membrane protein</topology>
    </subcellularLocation>
</comment>
<keyword evidence="5 7" id="KW-1133">Transmembrane helix</keyword>
<evidence type="ECO:0000313" key="10">
    <source>
        <dbReference type="Proteomes" id="UP000553632"/>
    </source>
</evidence>
<keyword evidence="10" id="KW-1185">Reference proteome</keyword>
<feature type="transmembrane region" description="Helical" evidence="7">
    <location>
        <begin position="165"/>
        <end position="183"/>
    </location>
</feature>
<dbReference type="EMBL" id="JABANO010037840">
    <property type="protein sequence ID" value="KAF4699526.1"/>
    <property type="molecule type" value="Genomic_DNA"/>
</dbReference>
<feature type="transmembrane region" description="Helical" evidence="7">
    <location>
        <begin position="47"/>
        <end position="71"/>
    </location>
</feature>
<keyword evidence="4 7" id="KW-0812">Transmembrane</keyword>
<organism evidence="8 10">
    <name type="scientific">Perkinsus olseni</name>
    <name type="common">Perkinsus atlanticus</name>
    <dbReference type="NCBI Taxonomy" id="32597"/>
    <lineage>
        <taxon>Eukaryota</taxon>
        <taxon>Sar</taxon>
        <taxon>Alveolata</taxon>
        <taxon>Perkinsozoa</taxon>
        <taxon>Perkinsea</taxon>
        <taxon>Perkinsida</taxon>
        <taxon>Perkinsidae</taxon>
        <taxon>Perkinsus</taxon>
    </lineage>
</organism>
<gene>
    <name evidence="9" type="ORF">FOZ62_030613</name>
    <name evidence="8" type="ORF">FOZ63_031097</name>
</gene>
<evidence type="ECO:0000256" key="2">
    <source>
        <dbReference type="ARBA" id="ARBA00006690"/>
    </source>
</evidence>
<dbReference type="OMA" id="ELMFLEY"/>
<feature type="transmembrane region" description="Helical" evidence="7">
    <location>
        <begin position="139"/>
        <end position="156"/>
    </location>
</feature>
<feature type="transmembrane region" description="Helical" evidence="7">
    <location>
        <begin position="345"/>
        <end position="361"/>
    </location>
</feature>
<evidence type="ECO:0000313" key="9">
    <source>
        <dbReference type="EMBL" id="KAF4729538.1"/>
    </source>
</evidence>
<evidence type="ECO:0000256" key="3">
    <source>
        <dbReference type="ARBA" id="ARBA00022448"/>
    </source>
</evidence>
<dbReference type="InterPro" id="IPR013936">
    <property type="entry name" value="CRT-like"/>
</dbReference>
<evidence type="ECO:0000313" key="11">
    <source>
        <dbReference type="Proteomes" id="UP000574390"/>
    </source>
</evidence>
<dbReference type="AlphaFoldDB" id="A0A7J6PUY1"/>
<dbReference type="PANTHER" id="PTHR31326">
    <property type="entry name" value="PROTEIN CLT2, CHLOROPLASTIC"/>
    <property type="match status" value="1"/>
</dbReference>
<evidence type="ECO:0000256" key="5">
    <source>
        <dbReference type="ARBA" id="ARBA00022989"/>
    </source>
</evidence>
<comment type="caution">
    <text evidence="8">The sequence shown here is derived from an EMBL/GenBank/DDBJ whole genome shotgun (WGS) entry which is preliminary data.</text>
</comment>
<sequence length="401" mass="44544">MPSDARQWQFARKCFVPTLMLLVVICGTFNSITGKIRAVALGVYSGLISNLVCEIMYFLVYGLLLSFNVCFGRVPREQWIWVILPRKSDELGYSARGIRGFFKRLPGVKFAALAGVVEVTGDYLIFSTQGSLSIVMYKLLQQFIVPSTLIWSVILLRSRYILQELLSVLLVVVVAVVAIVTSSEGEGDTSGEDSVSDALIFGLAMVMQSCAFVVKELMFIEFSAHAQIKNYQITNLNVFLMSASTHFFGMLLVLPLSSLLQIMAGQDDVADMLTNGFTLLVSDAMVARWFAVYMAVNILFNMSLYYLIAYASSALAFLCVTVTLPASVILSLFNWPLIGSSAVPWIQWVALFIMLAGVIAFRHGNKVRANLEARDNGCQRPRICCWPLRGRLQWRASPQPT</sequence>
<evidence type="ECO:0000256" key="7">
    <source>
        <dbReference type="SAM" id="Phobius"/>
    </source>
</evidence>
<protein>
    <submittedName>
        <fullName evidence="8">Uncharacterized protein</fullName>
    </submittedName>
</protein>
<reference evidence="10 11" key="1">
    <citation type="submission" date="2020-04" db="EMBL/GenBank/DDBJ databases">
        <title>Perkinsus olseni comparative genomics.</title>
        <authorList>
            <person name="Bogema D.R."/>
        </authorList>
    </citation>
    <scope>NUCLEOTIDE SEQUENCE [LARGE SCALE GENOMIC DNA]</scope>
    <source>
        <strain evidence="9">ATCC PRA-205</strain>
        <strain evidence="8 10">ATCC PRA-207</strain>
    </source>
</reference>
<feature type="transmembrane region" description="Helical" evidence="7">
    <location>
        <begin position="235"/>
        <end position="257"/>
    </location>
</feature>
<accession>A0A7J6PUY1</accession>
<name>A0A7J6PUY1_PEROL</name>
<proteinExistence type="inferred from homology"/>